<sequence>MDWSKTKTIFIVTFLLLNMFLGYQLYERNKQGDISVLTDPDLQSRLEEEGIEIDIEDAEETVTGAPVTGTSATFDESYLEENLERQTISLLNPTTVFSELDGPFRLVGANLSATVDAFLQQHVYLGEEYEIAQYNESENFIGLYQTYNGRKIDEYERENFHLVLHLTEDLEIESYVQTYMEISEQEGREQDLLSPLKAVERLLDGGYLSANAVIEHSELGYFSLIQPDDNFQVFAPVWRIRVDNEDFFVDALNGEIQSIS</sequence>
<reference evidence="3" key="1">
    <citation type="submission" date="2016-10" db="EMBL/GenBank/DDBJ databases">
        <authorList>
            <person name="Varghese N."/>
            <person name="Submissions S."/>
        </authorList>
    </citation>
    <scope>NUCLEOTIDE SEQUENCE [LARGE SCALE GENOMIC DNA]</scope>
    <source>
        <strain evidence="3">S9</strain>
    </source>
</reference>
<dbReference type="Gene3D" id="2.40.128.690">
    <property type="entry name" value="YycH protein, domain 3-like"/>
    <property type="match status" value="1"/>
</dbReference>
<organism evidence="2 3">
    <name type="scientific">Salipaludibacillus aurantiacus</name>
    <dbReference type="NCBI Taxonomy" id="1601833"/>
    <lineage>
        <taxon>Bacteria</taxon>
        <taxon>Bacillati</taxon>
        <taxon>Bacillota</taxon>
        <taxon>Bacilli</taxon>
        <taxon>Bacillales</taxon>
        <taxon>Bacillaceae</taxon>
    </lineage>
</organism>
<protein>
    <submittedName>
        <fullName evidence="2">Two-component signal transduction system YycFG, regulatory protein YycI</fullName>
    </submittedName>
</protein>
<name>A0A1H9VM61_9BACI</name>
<accession>A0A1H9VM61</accession>
<feature type="domain" description="Regulatory protein YycH-like" evidence="1">
    <location>
        <begin position="34"/>
        <end position="251"/>
    </location>
</feature>
<gene>
    <name evidence="2" type="ORF">SAMN05518684_11180</name>
</gene>
<dbReference type="OrthoDB" id="2388036at2"/>
<evidence type="ECO:0000313" key="2">
    <source>
        <dbReference type="EMBL" id="SES22447.1"/>
    </source>
</evidence>
<evidence type="ECO:0000313" key="3">
    <source>
        <dbReference type="Proteomes" id="UP000198571"/>
    </source>
</evidence>
<dbReference type="RefSeq" id="WP_093053462.1">
    <property type="nucleotide sequence ID" value="NZ_FOGT01000011.1"/>
</dbReference>
<dbReference type="Proteomes" id="UP000198571">
    <property type="component" value="Unassembled WGS sequence"/>
</dbReference>
<evidence type="ECO:0000259" key="1">
    <source>
        <dbReference type="Pfam" id="PF09648"/>
    </source>
</evidence>
<dbReference type="EMBL" id="FOGT01000011">
    <property type="protein sequence ID" value="SES22447.1"/>
    <property type="molecule type" value="Genomic_DNA"/>
</dbReference>
<dbReference type="InterPro" id="IPR018604">
    <property type="entry name" value="YycI-like"/>
</dbReference>
<dbReference type="Pfam" id="PF09648">
    <property type="entry name" value="YycI"/>
    <property type="match status" value="1"/>
</dbReference>
<dbReference type="GO" id="GO:0016020">
    <property type="term" value="C:membrane"/>
    <property type="evidence" value="ECO:0007669"/>
    <property type="project" value="InterPro"/>
</dbReference>
<keyword evidence="3" id="KW-1185">Reference proteome</keyword>
<dbReference type="AlphaFoldDB" id="A0A1H9VM61"/>
<proteinExistence type="predicted"/>
<dbReference type="STRING" id="1601833.SAMN05518684_11180"/>